<dbReference type="InterPro" id="IPR025966">
    <property type="entry name" value="OppC_N"/>
</dbReference>
<dbReference type="InterPro" id="IPR035906">
    <property type="entry name" value="MetI-like_sf"/>
</dbReference>
<keyword evidence="3" id="KW-1003">Cell membrane</keyword>
<dbReference type="GO" id="GO:0005886">
    <property type="term" value="C:plasma membrane"/>
    <property type="evidence" value="ECO:0007669"/>
    <property type="project" value="UniProtKB-SubCell"/>
</dbReference>
<feature type="domain" description="ABC transmembrane type-1" evidence="8">
    <location>
        <begin position="122"/>
        <end position="310"/>
    </location>
</feature>
<evidence type="ECO:0000256" key="1">
    <source>
        <dbReference type="ARBA" id="ARBA00004651"/>
    </source>
</evidence>
<feature type="transmembrane region" description="Helical" evidence="7">
    <location>
        <begin position="124"/>
        <end position="150"/>
    </location>
</feature>
<feature type="transmembrane region" description="Helical" evidence="7">
    <location>
        <begin position="157"/>
        <end position="181"/>
    </location>
</feature>
<keyword evidence="4 7" id="KW-0812">Transmembrane</keyword>
<protein>
    <submittedName>
        <fullName evidence="9">Peptide/nickel transport system permease protein</fullName>
    </submittedName>
</protein>
<sequence length="325" mass="34320">MTFAPSISRRAPVLDEASSSRIPSLRTAADALSPQPLAEAALLPAPSRHAAWKAFLRNPSALAGLLLLAFVTLAAVFAHVLFPGDPLDMVALPLLWPGQEAPFVLGTDSLGRNVLAGLAHGGRVSLMVGAIAAAISLLIGVLVGATAGYFGGWLDDLLVRLTELVQTIPTFLLVIVIVAIGQPSVKVIVFAIGAASWPVIARLVRAEFRTLRESEFVQAARSQGFSDRWIIFREILPNALPPVVVTTSVLVATAILMESALSFLGMGDPNVVSWGSMIGEGRELLRTAWYLTAVPGAAIILTVLSLNLVGDGINDAFNPRLRGRS</sequence>
<evidence type="ECO:0000256" key="7">
    <source>
        <dbReference type="RuleBase" id="RU363032"/>
    </source>
</evidence>
<dbReference type="SUPFAM" id="SSF161098">
    <property type="entry name" value="MetI-like"/>
    <property type="match status" value="1"/>
</dbReference>
<dbReference type="InterPro" id="IPR050366">
    <property type="entry name" value="BP-dependent_transpt_permease"/>
</dbReference>
<evidence type="ECO:0000256" key="3">
    <source>
        <dbReference type="ARBA" id="ARBA00022475"/>
    </source>
</evidence>
<comment type="subcellular location">
    <subcellularLocation>
        <location evidence="1 7">Cell membrane</location>
        <topology evidence="1 7">Multi-pass membrane protein</topology>
    </subcellularLocation>
</comment>
<dbReference type="GO" id="GO:0055085">
    <property type="term" value="P:transmembrane transport"/>
    <property type="evidence" value="ECO:0007669"/>
    <property type="project" value="InterPro"/>
</dbReference>
<dbReference type="Proteomes" id="UP000184327">
    <property type="component" value="Unassembled WGS sequence"/>
</dbReference>
<keyword evidence="6 7" id="KW-0472">Membrane</keyword>
<dbReference type="CDD" id="cd06261">
    <property type="entry name" value="TM_PBP2"/>
    <property type="match status" value="1"/>
</dbReference>
<evidence type="ECO:0000256" key="6">
    <source>
        <dbReference type="ARBA" id="ARBA00023136"/>
    </source>
</evidence>
<dbReference type="STRING" id="1122156.SAMN02745117_01066"/>
<dbReference type="PROSITE" id="PS50928">
    <property type="entry name" value="ABC_TM1"/>
    <property type="match status" value="1"/>
</dbReference>
<name>A0A1M4XHK3_9BURK</name>
<evidence type="ECO:0000256" key="5">
    <source>
        <dbReference type="ARBA" id="ARBA00022989"/>
    </source>
</evidence>
<dbReference type="PANTHER" id="PTHR43386">
    <property type="entry name" value="OLIGOPEPTIDE TRANSPORT SYSTEM PERMEASE PROTEIN APPC"/>
    <property type="match status" value="1"/>
</dbReference>
<organism evidence="9 10">
    <name type="scientific">Lampropedia hyalina DSM 16112</name>
    <dbReference type="NCBI Taxonomy" id="1122156"/>
    <lineage>
        <taxon>Bacteria</taxon>
        <taxon>Pseudomonadati</taxon>
        <taxon>Pseudomonadota</taxon>
        <taxon>Betaproteobacteria</taxon>
        <taxon>Burkholderiales</taxon>
        <taxon>Comamonadaceae</taxon>
        <taxon>Lampropedia</taxon>
    </lineage>
</organism>
<evidence type="ECO:0000313" key="9">
    <source>
        <dbReference type="EMBL" id="SHE93044.1"/>
    </source>
</evidence>
<dbReference type="Pfam" id="PF12911">
    <property type="entry name" value="OppC_N"/>
    <property type="match status" value="1"/>
</dbReference>
<dbReference type="AlphaFoldDB" id="A0A1M4XHK3"/>
<dbReference type="InterPro" id="IPR000515">
    <property type="entry name" value="MetI-like"/>
</dbReference>
<accession>A0A1M4XHK3</accession>
<dbReference type="PANTHER" id="PTHR43386:SF1">
    <property type="entry name" value="D,D-DIPEPTIDE TRANSPORT SYSTEM PERMEASE PROTEIN DDPC-RELATED"/>
    <property type="match status" value="1"/>
</dbReference>
<dbReference type="OrthoDB" id="9783218at2"/>
<feature type="transmembrane region" description="Helical" evidence="7">
    <location>
        <begin position="243"/>
        <end position="267"/>
    </location>
</feature>
<evidence type="ECO:0000256" key="4">
    <source>
        <dbReference type="ARBA" id="ARBA00022692"/>
    </source>
</evidence>
<evidence type="ECO:0000256" key="2">
    <source>
        <dbReference type="ARBA" id="ARBA00022448"/>
    </source>
</evidence>
<feature type="transmembrane region" description="Helical" evidence="7">
    <location>
        <begin position="187"/>
        <end position="204"/>
    </location>
</feature>
<proteinExistence type="inferred from homology"/>
<feature type="transmembrane region" description="Helical" evidence="7">
    <location>
        <begin position="287"/>
        <end position="310"/>
    </location>
</feature>
<dbReference type="RefSeq" id="WP_084522903.1">
    <property type="nucleotide sequence ID" value="NZ_FQUZ01000009.1"/>
</dbReference>
<reference evidence="9 10" key="1">
    <citation type="submission" date="2016-11" db="EMBL/GenBank/DDBJ databases">
        <authorList>
            <person name="Jaros S."/>
            <person name="Januszkiewicz K."/>
            <person name="Wedrychowicz H."/>
        </authorList>
    </citation>
    <scope>NUCLEOTIDE SEQUENCE [LARGE SCALE GENOMIC DNA]</scope>
    <source>
        <strain evidence="9 10">DSM 16112</strain>
    </source>
</reference>
<comment type="similarity">
    <text evidence="7">Belongs to the binding-protein-dependent transport system permease family.</text>
</comment>
<dbReference type="Gene3D" id="1.10.3720.10">
    <property type="entry name" value="MetI-like"/>
    <property type="match status" value="1"/>
</dbReference>
<gene>
    <name evidence="9" type="ORF">SAMN02745117_01066</name>
</gene>
<keyword evidence="5 7" id="KW-1133">Transmembrane helix</keyword>
<dbReference type="EMBL" id="FQUZ01000009">
    <property type="protein sequence ID" value="SHE93044.1"/>
    <property type="molecule type" value="Genomic_DNA"/>
</dbReference>
<evidence type="ECO:0000313" key="10">
    <source>
        <dbReference type="Proteomes" id="UP000184327"/>
    </source>
</evidence>
<feature type="transmembrane region" description="Helical" evidence="7">
    <location>
        <begin position="61"/>
        <end position="82"/>
    </location>
</feature>
<dbReference type="Pfam" id="PF00528">
    <property type="entry name" value="BPD_transp_1"/>
    <property type="match status" value="1"/>
</dbReference>
<keyword evidence="10" id="KW-1185">Reference proteome</keyword>
<keyword evidence="2 7" id="KW-0813">Transport</keyword>
<evidence type="ECO:0000259" key="8">
    <source>
        <dbReference type="PROSITE" id="PS50928"/>
    </source>
</evidence>